<dbReference type="PANTHER" id="PTHR30615:SF8">
    <property type="entry name" value="UPF0047 PROTEIN C4A8.02C"/>
    <property type="match status" value="1"/>
</dbReference>
<dbReference type="Pfam" id="PF01894">
    <property type="entry name" value="YjbQ"/>
    <property type="match status" value="2"/>
</dbReference>
<accession>A0A923L1I3</accession>
<evidence type="ECO:0000313" key="3">
    <source>
        <dbReference type="Proteomes" id="UP000659630"/>
    </source>
</evidence>
<proteinExistence type="inferred from homology"/>
<organism evidence="2 3">
    <name type="scientific">Anaerofilum hominis</name>
    <dbReference type="NCBI Taxonomy" id="2763016"/>
    <lineage>
        <taxon>Bacteria</taxon>
        <taxon>Bacillati</taxon>
        <taxon>Bacillota</taxon>
        <taxon>Clostridia</taxon>
        <taxon>Eubacteriales</taxon>
        <taxon>Oscillospiraceae</taxon>
        <taxon>Anaerofilum</taxon>
    </lineage>
</organism>
<dbReference type="Proteomes" id="UP000659630">
    <property type="component" value="Unassembled WGS sequence"/>
</dbReference>
<sequence>MFYKKELQTEFRSCASITADVNEMVASSGVKEGLCVVSVPHTTAALVITSFWDPRGLADLMDEIDRNIPTRVSYKHQDSPYDASGHVKSAMIGSSATLIIHEGKLVLGSSQGLVFVEFDGPRPREFYVQIVEKPLAIEKVNVGTVYMGMHDLTGEVREVVRRSGVRDGICHVSVLHSTAGLVLAPADEASRRDVMEDIERMVPTRVDFKHRETASDAGGHVKTALTGTQLTLPVRGGELALGEGQAVVFAEFDGPRPRSCFVAVYADC</sequence>
<dbReference type="EMBL" id="JACONZ010000002">
    <property type="protein sequence ID" value="MBC5581393.1"/>
    <property type="molecule type" value="Genomic_DNA"/>
</dbReference>
<dbReference type="AlphaFoldDB" id="A0A923L1I3"/>
<reference evidence="2" key="1">
    <citation type="submission" date="2020-08" db="EMBL/GenBank/DDBJ databases">
        <title>Genome public.</title>
        <authorList>
            <person name="Liu C."/>
            <person name="Sun Q."/>
        </authorList>
    </citation>
    <scope>NUCLEOTIDE SEQUENCE</scope>
    <source>
        <strain evidence="2">BX8</strain>
    </source>
</reference>
<dbReference type="InterPro" id="IPR035917">
    <property type="entry name" value="YjbQ-like_sf"/>
</dbReference>
<name>A0A923L1I3_9FIRM</name>
<dbReference type="RefSeq" id="WP_186887748.1">
    <property type="nucleotide sequence ID" value="NZ_JACONZ010000002.1"/>
</dbReference>
<dbReference type="InterPro" id="IPR001602">
    <property type="entry name" value="UPF0047_YjbQ-like"/>
</dbReference>
<gene>
    <name evidence="2" type="ORF">H8S23_07705</name>
</gene>
<dbReference type="SUPFAM" id="SSF111038">
    <property type="entry name" value="YjbQ-like"/>
    <property type="match status" value="2"/>
</dbReference>
<comment type="similarity">
    <text evidence="1">Belongs to the UPF0047 family.</text>
</comment>
<evidence type="ECO:0000256" key="1">
    <source>
        <dbReference type="ARBA" id="ARBA00005534"/>
    </source>
</evidence>
<dbReference type="PANTHER" id="PTHR30615">
    <property type="entry name" value="UNCHARACTERIZED PROTEIN YJBQ-RELATED"/>
    <property type="match status" value="1"/>
</dbReference>
<keyword evidence="3" id="KW-1185">Reference proteome</keyword>
<evidence type="ECO:0000313" key="2">
    <source>
        <dbReference type="EMBL" id="MBC5581393.1"/>
    </source>
</evidence>
<protein>
    <submittedName>
        <fullName evidence="2">YjbQ family protein</fullName>
    </submittedName>
</protein>
<dbReference type="NCBIfam" id="TIGR00149">
    <property type="entry name" value="TIGR00149_YjbQ"/>
    <property type="match status" value="2"/>
</dbReference>
<comment type="caution">
    <text evidence="2">The sequence shown here is derived from an EMBL/GenBank/DDBJ whole genome shotgun (WGS) entry which is preliminary data.</text>
</comment>
<dbReference type="Gene3D" id="2.60.120.460">
    <property type="entry name" value="YjbQ-like"/>
    <property type="match status" value="2"/>
</dbReference>